<dbReference type="PANTHER" id="PTHR43193">
    <property type="match status" value="1"/>
</dbReference>
<protein>
    <recommendedName>
        <fullName evidence="4">4Fe-4S ferredoxin-type domain-containing protein</fullName>
    </recommendedName>
</protein>
<dbReference type="AlphaFoldDB" id="A0A0F5IWR8"/>
<dbReference type="InterPro" id="IPR007525">
    <property type="entry name" value="FrhB_FdhB_C"/>
</dbReference>
<keyword evidence="6" id="KW-1185">Reference proteome</keyword>
<gene>
    <name evidence="5" type="ORF">HMPREF1536_04637</name>
</gene>
<keyword evidence="2" id="KW-0408">Iron</keyword>
<dbReference type="Pfam" id="PF04432">
    <property type="entry name" value="FrhB_FdhB_C"/>
    <property type="match status" value="1"/>
</dbReference>
<dbReference type="EMBL" id="AQHW01000025">
    <property type="protein sequence ID" value="KKB49572.1"/>
    <property type="molecule type" value="Genomic_DNA"/>
</dbReference>
<evidence type="ECO:0000256" key="1">
    <source>
        <dbReference type="ARBA" id="ARBA00022723"/>
    </source>
</evidence>
<dbReference type="PROSITE" id="PS00198">
    <property type="entry name" value="4FE4S_FER_1"/>
    <property type="match status" value="2"/>
</dbReference>
<dbReference type="GO" id="GO:0051536">
    <property type="term" value="F:iron-sulfur cluster binding"/>
    <property type="evidence" value="ECO:0007669"/>
    <property type="project" value="UniProtKB-KW"/>
</dbReference>
<evidence type="ECO:0000256" key="2">
    <source>
        <dbReference type="ARBA" id="ARBA00023004"/>
    </source>
</evidence>
<dbReference type="PANTHER" id="PTHR43193:SF2">
    <property type="entry name" value="POLYFERREDOXIN PROTEIN FWDF"/>
    <property type="match status" value="1"/>
</dbReference>
<evidence type="ECO:0000259" key="4">
    <source>
        <dbReference type="PROSITE" id="PS51379"/>
    </source>
</evidence>
<dbReference type="SUPFAM" id="SSF54862">
    <property type="entry name" value="4Fe-4S ferredoxins"/>
    <property type="match status" value="1"/>
</dbReference>
<dbReference type="HOGENOM" id="CLU_037958_1_0_10"/>
<feature type="domain" description="4Fe-4S ferredoxin-type" evidence="4">
    <location>
        <begin position="35"/>
        <end position="65"/>
    </location>
</feature>
<comment type="caution">
    <text evidence="5">The sequence shown here is derived from an EMBL/GenBank/DDBJ whole genome shotgun (WGS) entry which is preliminary data.</text>
</comment>
<reference evidence="5 6" key="1">
    <citation type="submission" date="2013-04" db="EMBL/GenBank/DDBJ databases">
        <title>The Genome Sequence of Parabacteroides gordonii DSM 23371.</title>
        <authorList>
            <consortium name="The Broad Institute Genomics Platform"/>
            <person name="Earl A."/>
            <person name="Ward D."/>
            <person name="Feldgarden M."/>
            <person name="Gevers D."/>
            <person name="Martens E."/>
            <person name="Sakamoto M."/>
            <person name="Benno Y."/>
            <person name="Suzuki N."/>
            <person name="Matsunaga N."/>
            <person name="Koshihara K."/>
            <person name="Seki M."/>
            <person name="Komiya H."/>
            <person name="Walker B."/>
            <person name="Young S."/>
            <person name="Zeng Q."/>
            <person name="Gargeya S."/>
            <person name="Fitzgerald M."/>
            <person name="Haas B."/>
            <person name="Abouelleil A."/>
            <person name="Allen A.W."/>
            <person name="Alvarado L."/>
            <person name="Arachchi H.M."/>
            <person name="Berlin A.M."/>
            <person name="Chapman S.B."/>
            <person name="Gainer-Dewar J."/>
            <person name="Goldberg J."/>
            <person name="Griggs A."/>
            <person name="Gujja S."/>
            <person name="Hansen M."/>
            <person name="Howarth C."/>
            <person name="Imamovic A."/>
            <person name="Ireland A."/>
            <person name="Larimer J."/>
            <person name="McCowan C."/>
            <person name="Murphy C."/>
            <person name="Pearson M."/>
            <person name="Poon T.W."/>
            <person name="Priest M."/>
            <person name="Roberts A."/>
            <person name="Saif S."/>
            <person name="Shea T."/>
            <person name="Sisk P."/>
            <person name="Sykes S."/>
            <person name="Wortman J."/>
            <person name="Nusbaum C."/>
            <person name="Birren B."/>
        </authorList>
    </citation>
    <scope>NUCLEOTIDE SEQUENCE [LARGE SCALE GENOMIC DNA]</scope>
    <source>
        <strain evidence="5 6">MS-1</strain>
    </source>
</reference>
<evidence type="ECO:0000313" key="6">
    <source>
        <dbReference type="Proteomes" id="UP000033035"/>
    </source>
</evidence>
<dbReference type="STRING" id="1203610.HMPREF1536_04637"/>
<evidence type="ECO:0000256" key="3">
    <source>
        <dbReference type="ARBA" id="ARBA00023014"/>
    </source>
</evidence>
<name>A0A0F5IWR8_9BACT</name>
<keyword evidence="1" id="KW-0479">Metal-binding</keyword>
<keyword evidence="3" id="KW-0411">Iron-sulfur</keyword>
<dbReference type="PATRIC" id="fig|1203610.3.peg.4728"/>
<sequence length="376" mass="41983">MIDKVCDLDECSGCFACANACPVGAIQMLPEKVGHLFPVVTDKCIECNKCVKICPVNNPIELSKPTKTLAFWMKDDEEHHSSTSGGAAACFTNYMLENSGIVYGCASLPYGVIEHIRIDHKADAYKLKGSKYVHSHINETFKSIKKDLKEEKSVLFIGLPCQVAGLKNYIGKIDDNLYTIDLICHGVPSQQVLFEYIESLGIKREDVSVVAFREAKGYYLTIKSSGSSVYHKNECKDLYYMAFNDNLCFRDSCFTCRYSSPKRVGDLTIGDFWGLGKKEPFNHNPHGHVSVVFVNNVKGQLLVDACADKYEAVERSLEEAIDGNHNLSRPSIAPNAEKFHSVYGKVGIQSALKRCLWKRRIKAPFLPIVQCILSKI</sequence>
<dbReference type="InterPro" id="IPR052977">
    <property type="entry name" value="Polyferredoxin-like_ET"/>
</dbReference>
<evidence type="ECO:0000313" key="5">
    <source>
        <dbReference type="EMBL" id="KKB49572.1"/>
    </source>
</evidence>
<dbReference type="PROSITE" id="PS51379">
    <property type="entry name" value="4FE4S_FER_2"/>
    <property type="match status" value="2"/>
</dbReference>
<dbReference type="Proteomes" id="UP000033035">
    <property type="component" value="Unassembled WGS sequence"/>
</dbReference>
<dbReference type="RefSeq" id="WP_052349851.1">
    <property type="nucleotide sequence ID" value="NZ_AUAE01000027.1"/>
</dbReference>
<organism evidence="5 6">
    <name type="scientific">Parabacteroides gordonii MS-1 = DSM 23371</name>
    <dbReference type="NCBI Taxonomy" id="1203610"/>
    <lineage>
        <taxon>Bacteria</taxon>
        <taxon>Pseudomonadati</taxon>
        <taxon>Bacteroidota</taxon>
        <taxon>Bacteroidia</taxon>
        <taxon>Bacteroidales</taxon>
        <taxon>Tannerellaceae</taxon>
        <taxon>Parabacteroides</taxon>
    </lineage>
</organism>
<feature type="domain" description="4Fe-4S ferredoxin-type" evidence="4">
    <location>
        <begin position="1"/>
        <end position="31"/>
    </location>
</feature>
<dbReference type="Gene3D" id="3.30.70.20">
    <property type="match status" value="1"/>
</dbReference>
<dbReference type="Pfam" id="PF12838">
    <property type="entry name" value="Fer4_7"/>
    <property type="match status" value="1"/>
</dbReference>
<proteinExistence type="predicted"/>
<dbReference type="InterPro" id="IPR017896">
    <property type="entry name" value="4Fe4S_Fe-S-bd"/>
</dbReference>
<dbReference type="InterPro" id="IPR017900">
    <property type="entry name" value="4Fe4S_Fe_S_CS"/>
</dbReference>
<dbReference type="GO" id="GO:0046872">
    <property type="term" value="F:metal ion binding"/>
    <property type="evidence" value="ECO:0007669"/>
    <property type="project" value="UniProtKB-KW"/>
</dbReference>
<accession>A0A0F5IWR8</accession>